<evidence type="ECO:0000313" key="2">
    <source>
        <dbReference type="Proteomes" id="UP000887565"/>
    </source>
</evidence>
<accession>A0A915HL77</accession>
<dbReference type="Proteomes" id="UP000887565">
    <property type="component" value="Unplaced"/>
</dbReference>
<proteinExistence type="predicted"/>
<keyword evidence="2" id="KW-1185">Reference proteome</keyword>
<dbReference type="AlphaFoldDB" id="A0A915HL77"/>
<sequence length="81" mass="8736">MPSSTPVSPRLLDYNKTTPSKSAETDTSDQEPHGATSMTAPTFVEACGQCDEEAVAYYLKNEGANRATLNARDKTGKVRIL</sequence>
<organism evidence="2 3">
    <name type="scientific">Romanomermis culicivorax</name>
    <name type="common">Nematode worm</name>
    <dbReference type="NCBI Taxonomy" id="13658"/>
    <lineage>
        <taxon>Eukaryota</taxon>
        <taxon>Metazoa</taxon>
        <taxon>Ecdysozoa</taxon>
        <taxon>Nematoda</taxon>
        <taxon>Enoplea</taxon>
        <taxon>Dorylaimia</taxon>
        <taxon>Mermithida</taxon>
        <taxon>Mermithoidea</taxon>
        <taxon>Mermithidae</taxon>
        <taxon>Romanomermis</taxon>
    </lineage>
</organism>
<protein>
    <submittedName>
        <fullName evidence="3">Ankyrin repeat protein</fullName>
    </submittedName>
</protein>
<evidence type="ECO:0000313" key="3">
    <source>
        <dbReference type="WBParaSite" id="nRc.2.0.1.t02419-RA"/>
    </source>
</evidence>
<evidence type="ECO:0000256" key="1">
    <source>
        <dbReference type="SAM" id="MobiDB-lite"/>
    </source>
</evidence>
<reference evidence="3" key="1">
    <citation type="submission" date="2022-11" db="UniProtKB">
        <authorList>
            <consortium name="WormBaseParasite"/>
        </authorList>
    </citation>
    <scope>IDENTIFICATION</scope>
</reference>
<dbReference type="WBParaSite" id="nRc.2.0.1.t02419-RA">
    <property type="protein sequence ID" value="nRc.2.0.1.t02419-RA"/>
    <property type="gene ID" value="nRc.2.0.1.g02419"/>
</dbReference>
<name>A0A915HL77_ROMCU</name>
<feature type="region of interest" description="Disordered" evidence="1">
    <location>
        <begin position="1"/>
        <end position="40"/>
    </location>
</feature>